<dbReference type="eggNOG" id="ENOG50348SE">
    <property type="taxonomic scope" value="Bacteria"/>
</dbReference>
<evidence type="ECO:0000313" key="4">
    <source>
        <dbReference type="Proteomes" id="UP000006461"/>
    </source>
</evidence>
<evidence type="ECO:0000313" key="3">
    <source>
        <dbReference type="EMBL" id="CCH90363.1"/>
    </source>
</evidence>
<keyword evidence="2" id="KW-0812">Transmembrane</keyword>
<dbReference type="STRING" id="477641.MODMU_4983"/>
<sequence length="106" mass="11007">MADQTGTPEHAGASAAGGAPPAPPLVPWFLLYTFGRLAIAAALIALLWALGLPGTPGFLFGVLLAMPVSFLVLSPVRQRLTSALVARSERKEALRAELRGTDADDA</sequence>
<dbReference type="KEGG" id="mmar:MODMU_4983"/>
<dbReference type="HOGENOM" id="CLU_2232700_0_0_11"/>
<feature type="transmembrane region" description="Helical" evidence="2">
    <location>
        <begin position="29"/>
        <end position="50"/>
    </location>
</feature>
<keyword evidence="2" id="KW-0472">Membrane</keyword>
<keyword evidence="4" id="KW-1185">Reference proteome</keyword>
<reference evidence="3 4" key="1">
    <citation type="journal article" date="2012" name="J. Bacteriol.">
        <title>Genome Sequence of Radiation-Resistant Modestobacter marinus Strain BC501, a Representative Actinobacterium That Thrives on Calcareous Stone Surfaces.</title>
        <authorList>
            <person name="Normand P."/>
            <person name="Gury J."/>
            <person name="Pujic P."/>
            <person name="Chouaia B."/>
            <person name="Crotti E."/>
            <person name="Brusetti L."/>
            <person name="Daffonchio D."/>
            <person name="Vacherie B."/>
            <person name="Barbe V."/>
            <person name="Medigue C."/>
            <person name="Calteau A."/>
            <person name="Ghodhbane-Gtari F."/>
            <person name="Essoussi I."/>
            <person name="Nouioui I."/>
            <person name="Abbassi-Ghozzi I."/>
            <person name="Gtari M."/>
        </authorList>
    </citation>
    <scope>NUCLEOTIDE SEQUENCE [LARGE SCALE GENOMIC DNA]</scope>
    <source>
        <strain evidence="4">BC 501</strain>
    </source>
</reference>
<evidence type="ECO:0000256" key="1">
    <source>
        <dbReference type="SAM" id="MobiDB-lite"/>
    </source>
</evidence>
<gene>
    <name evidence="3" type="ordered locus">MODMU_4983</name>
</gene>
<feature type="transmembrane region" description="Helical" evidence="2">
    <location>
        <begin position="57"/>
        <end position="76"/>
    </location>
</feature>
<feature type="region of interest" description="Disordered" evidence="1">
    <location>
        <begin position="1"/>
        <end position="21"/>
    </location>
</feature>
<keyword evidence="2" id="KW-1133">Transmembrane helix</keyword>
<evidence type="ECO:0008006" key="5">
    <source>
        <dbReference type="Google" id="ProtNLM"/>
    </source>
</evidence>
<dbReference type="EMBL" id="FO203431">
    <property type="protein sequence ID" value="CCH90363.1"/>
    <property type="molecule type" value="Genomic_DNA"/>
</dbReference>
<protein>
    <recommendedName>
        <fullName evidence="5">DUF4229 domain-containing protein</fullName>
    </recommendedName>
</protein>
<dbReference type="InterPro" id="IPR025323">
    <property type="entry name" value="DUF4229"/>
</dbReference>
<dbReference type="Proteomes" id="UP000006461">
    <property type="component" value="Chromosome"/>
</dbReference>
<proteinExistence type="predicted"/>
<evidence type="ECO:0000256" key="2">
    <source>
        <dbReference type="SAM" id="Phobius"/>
    </source>
</evidence>
<dbReference type="OrthoDB" id="5197587at2"/>
<organism evidence="3 4">
    <name type="scientific">Modestobacter italicus (strain DSM 44449 / CECT 9708 / BC 501)</name>
    <dbReference type="NCBI Taxonomy" id="2732864"/>
    <lineage>
        <taxon>Bacteria</taxon>
        <taxon>Bacillati</taxon>
        <taxon>Actinomycetota</taxon>
        <taxon>Actinomycetes</taxon>
        <taxon>Geodermatophilales</taxon>
        <taxon>Geodermatophilaceae</taxon>
        <taxon>Modestobacter</taxon>
    </lineage>
</organism>
<dbReference type="Pfam" id="PF14012">
    <property type="entry name" value="DUF4229"/>
    <property type="match status" value="1"/>
</dbReference>
<dbReference type="AlphaFoldDB" id="I4F400"/>
<name>I4F400_MODI5</name>
<accession>I4F400</accession>
<dbReference type="OMA" id="APWVVIY"/>